<reference evidence="3 4" key="1">
    <citation type="journal article" date="2019" name="Nat. Plants">
        <title>Genome sequencing of Musa balbisiana reveals subgenome evolution and function divergence in polyploid bananas.</title>
        <authorList>
            <person name="Yao X."/>
        </authorList>
    </citation>
    <scope>NUCLEOTIDE SEQUENCE [LARGE SCALE GENOMIC DNA]</scope>
    <source>
        <strain evidence="4">cv. DH-PKW</strain>
        <tissue evidence="3">Leaves</tissue>
    </source>
</reference>
<evidence type="ECO:0000313" key="3">
    <source>
        <dbReference type="EMBL" id="THU49352.1"/>
    </source>
</evidence>
<feature type="chain" id="PRO_5020725057" evidence="2">
    <location>
        <begin position="26"/>
        <end position="238"/>
    </location>
</feature>
<keyword evidence="2" id="KW-0732">Signal</keyword>
<comment type="caution">
    <text evidence="3">The sequence shown here is derived from an EMBL/GenBank/DDBJ whole genome shotgun (WGS) entry which is preliminary data.</text>
</comment>
<sequence length="238" mass="26063">MAARPRLLHLISSFFLFTCKRGARSIFFPSLLLPSSPSRRRLLFSFPIAPSLAPGHPLPGPRFRSSPSAASFTVDVPSVSFDDSSSASSHHWPEWERFLGKLRGKGYFEVSTSAAPSGDVEDEGSSVSAGHGGSSVEVSHVKNACLKFARGRFNIFSDTAIDPSVPKPAVKPFIPKEPSQKATGKGDRAASVEMKRGDWLCPNRQRWFLPFVPRNETVVKLQEHRAQSDQPYPVSVNG</sequence>
<keyword evidence="4" id="KW-1185">Reference proteome</keyword>
<dbReference type="AlphaFoldDB" id="A0A4S8IP25"/>
<feature type="signal peptide" evidence="2">
    <location>
        <begin position="1"/>
        <end position="25"/>
    </location>
</feature>
<protein>
    <submittedName>
        <fullName evidence="3">Uncharacterized protein</fullName>
    </submittedName>
</protein>
<organism evidence="3 4">
    <name type="scientific">Musa balbisiana</name>
    <name type="common">Banana</name>
    <dbReference type="NCBI Taxonomy" id="52838"/>
    <lineage>
        <taxon>Eukaryota</taxon>
        <taxon>Viridiplantae</taxon>
        <taxon>Streptophyta</taxon>
        <taxon>Embryophyta</taxon>
        <taxon>Tracheophyta</taxon>
        <taxon>Spermatophyta</taxon>
        <taxon>Magnoliopsida</taxon>
        <taxon>Liliopsida</taxon>
        <taxon>Zingiberales</taxon>
        <taxon>Musaceae</taxon>
        <taxon>Musa</taxon>
    </lineage>
</organism>
<feature type="compositionally biased region" description="Low complexity" evidence="1">
    <location>
        <begin position="125"/>
        <end position="134"/>
    </location>
</feature>
<accession>A0A4S8IP25</accession>
<evidence type="ECO:0000256" key="2">
    <source>
        <dbReference type="SAM" id="SignalP"/>
    </source>
</evidence>
<gene>
    <name evidence="3" type="ORF">C4D60_Mb06t08680</name>
</gene>
<dbReference type="EMBL" id="PYDT01000009">
    <property type="protein sequence ID" value="THU49352.1"/>
    <property type="molecule type" value="Genomic_DNA"/>
</dbReference>
<evidence type="ECO:0000256" key="1">
    <source>
        <dbReference type="SAM" id="MobiDB-lite"/>
    </source>
</evidence>
<dbReference type="STRING" id="52838.A0A4S8IP25"/>
<name>A0A4S8IP25_MUSBA</name>
<feature type="region of interest" description="Disordered" evidence="1">
    <location>
        <begin position="167"/>
        <end position="188"/>
    </location>
</feature>
<evidence type="ECO:0000313" key="4">
    <source>
        <dbReference type="Proteomes" id="UP000317650"/>
    </source>
</evidence>
<dbReference type="Proteomes" id="UP000317650">
    <property type="component" value="Chromosome 6"/>
</dbReference>
<feature type="region of interest" description="Disordered" evidence="1">
    <location>
        <begin position="112"/>
        <end position="134"/>
    </location>
</feature>
<proteinExistence type="predicted"/>